<gene>
    <name evidence="10" type="ORF">H8S40_06700</name>
</gene>
<evidence type="ECO:0000313" key="11">
    <source>
        <dbReference type="Proteomes" id="UP000631576"/>
    </source>
</evidence>
<dbReference type="SUPFAM" id="SSF141523">
    <property type="entry name" value="L,D-transpeptidase catalytic domain-like"/>
    <property type="match status" value="1"/>
</dbReference>
<dbReference type="InterPro" id="IPR038063">
    <property type="entry name" value="Transpep_catalytic_dom"/>
</dbReference>
<protein>
    <submittedName>
        <fullName evidence="10">Peptidoglycan binding domain-containing protein</fullName>
    </submittedName>
</protein>
<dbReference type="PANTHER" id="PTHR30582:SF33">
    <property type="entry name" value="EXPORTED PROTEIN"/>
    <property type="match status" value="1"/>
</dbReference>
<feature type="transmembrane region" description="Helical" evidence="8">
    <location>
        <begin position="119"/>
        <end position="143"/>
    </location>
</feature>
<organism evidence="10 11">
    <name type="scientific">Ruminococcus hominis</name>
    <dbReference type="NCBI Taxonomy" id="2763065"/>
    <lineage>
        <taxon>Bacteria</taxon>
        <taxon>Bacillati</taxon>
        <taxon>Bacillota</taxon>
        <taxon>Clostridia</taxon>
        <taxon>Eubacteriales</taxon>
        <taxon>Oscillospiraceae</taxon>
        <taxon>Ruminococcus</taxon>
    </lineage>
</organism>
<dbReference type="PROSITE" id="PS52029">
    <property type="entry name" value="LD_TPASE"/>
    <property type="match status" value="1"/>
</dbReference>
<dbReference type="EMBL" id="JACOPE010000001">
    <property type="protein sequence ID" value="MBC5683257.1"/>
    <property type="molecule type" value="Genomic_DNA"/>
</dbReference>
<dbReference type="Proteomes" id="UP000631576">
    <property type="component" value="Unassembled WGS sequence"/>
</dbReference>
<evidence type="ECO:0000256" key="7">
    <source>
        <dbReference type="SAM" id="MobiDB-lite"/>
    </source>
</evidence>
<keyword evidence="5 6" id="KW-0961">Cell wall biogenesis/degradation</keyword>
<dbReference type="RefSeq" id="WP_186864892.1">
    <property type="nucleotide sequence ID" value="NZ_JACOPE010000001.1"/>
</dbReference>
<dbReference type="InterPro" id="IPR005490">
    <property type="entry name" value="LD_TPept_cat_dom"/>
</dbReference>
<keyword evidence="8" id="KW-1133">Transmembrane helix</keyword>
<keyword evidence="4 6" id="KW-0573">Peptidoglycan synthesis</keyword>
<name>A0ABR7G744_9FIRM</name>
<feature type="compositionally biased region" description="Basic and acidic residues" evidence="7">
    <location>
        <begin position="9"/>
        <end position="28"/>
    </location>
</feature>
<keyword evidence="8" id="KW-0812">Transmembrane</keyword>
<evidence type="ECO:0000256" key="8">
    <source>
        <dbReference type="SAM" id="Phobius"/>
    </source>
</evidence>
<dbReference type="Pfam" id="PF12229">
    <property type="entry name" value="PG_binding_4"/>
    <property type="match status" value="2"/>
</dbReference>
<feature type="region of interest" description="Disordered" evidence="7">
    <location>
        <begin position="1"/>
        <end position="75"/>
    </location>
</feature>
<dbReference type="InterPro" id="IPR022029">
    <property type="entry name" value="YoaR-like_PG-bd"/>
</dbReference>
<keyword evidence="2" id="KW-0808">Transferase</keyword>
<keyword evidence="8" id="KW-0472">Membrane</keyword>
<evidence type="ECO:0000256" key="3">
    <source>
        <dbReference type="ARBA" id="ARBA00022960"/>
    </source>
</evidence>
<evidence type="ECO:0000256" key="1">
    <source>
        <dbReference type="ARBA" id="ARBA00004752"/>
    </source>
</evidence>
<evidence type="ECO:0000256" key="4">
    <source>
        <dbReference type="ARBA" id="ARBA00022984"/>
    </source>
</evidence>
<evidence type="ECO:0000256" key="2">
    <source>
        <dbReference type="ARBA" id="ARBA00022679"/>
    </source>
</evidence>
<sequence length="578" mass="64886">MKQRKITKGNKEKQINNTDFKETDKFLEAEDDTFEEVDEDLGTEDDAFEEVDESAEIEENDFTEADAQDEEVPGGVDNIEEYDESENEDLFTSQDDFTSEIINLDDKTDKKKNKKGKKVLWITLGSIAGVVAIVYLGISFFFMSHYYINTEINGHDFSMKTAADVEKYMKDQVKNYSLTVLEMEQAVDIIDGDTIDLEYKASDEAEAAIKDQNAFLWPAGIFSKKSCHIKLEVSYDESKLQQEIQNLQTVTREQIEPKSAYPKFDGNQFVIEPEVKGTAVDQDVLNEKINQYITEFKSELDMEKEGCYKKPVYTSDSKEVKAACDEMNKYLQASITYTMTENVVVDKSVINSWVTVDDDMKVSFDENAVRDWLTAFGDKYDTVGTTRTITTPTGKTVEVSGGTYGWSIDEDTEFTALTNSIKNGEVVTKEPAYYQTAASHSAQDWGDTYAEVDISAQHMWYISGGSVVLETDVVTGEPIPEKETTLGVYDILEKSLNKTLIGEDNPVTGKPIYQTPVSYWMRVTWSGIGFHDAIWQPAFGGTLYRDGAGSHGCINMPLDMAAALYNVISVGTPVIVHN</sequence>
<comment type="caution">
    <text evidence="10">The sequence shown here is derived from an EMBL/GenBank/DDBJ whole genome shotgun (WGS) entry which is preliminary data.</text>
</comment>
<feature type="active site" description="Proton donor/acceptor" evidence="6">
    <location>
        <position position="531"/>
    </location>
</feature>
<dbReference type="InterPro" id="IPR038054">
    <property type="entry name" value="LD_TPept-like_central_sf"/>
</dbReference>
<keyword evidence="11" id="KW-1185">Reference proteome</keyword>
<accession>A0ABR7G744</accession>
<evidence type="ECO:0000256" key="5">
    <source>
        <dbReference type="ARBA" id="ARBA00023316"/>
    </source>
</evidence>
<feature type="active site" description="Nucleophile" evidence="6">
    <location>
        <position position="553"/>
    </location>
</feature>
<comment type="pathway">
    <text evidence="1 6">Cell wall biogenesis; peptidoglycan biosynthesis.</text>
</comment>
<dbReference type="Gene3D" id="2.40.440.10">
    <property type="entry name" value="L,D-transpeptidase catalytic domain-like"/>
    <property type="match status" value="1"/>
</dbReference>
<evidence type="ECO:0000256" key="6">
    <source>
        <dbReference type="PROSITE-ProRule" id="PRU01373"/>
    </source>
</evidence>
<keyword evidence="3 6" id="KW-0133">Cell shape</keyword>
<dbReference type="CDD" id="cd16913">
    <property type="entry name" value="YkuD_like"/>
    <property type="match status" value="1"/>
</dbReference>
<reference evidence="10 11" key="1">
    <citation type="submission" date="2020-08" db="EMBL/GenBank/DDBJ databases">
        <title>Genome public.</title>
        <authorList>
            <person name="Liu C."/>
            <person name="Sun Q."/>
        </authorList>
    </citation>
    <scope>NUCLEOTIDE SEQUENCE [LARGE SCALE GENOMIC DNA]</scope>
    <source>
        <strain evidence="10 11">NSJ-13</strain>
    </source>
</reference>
<dbReference type="Pfam" id="PF03734">
    <property type="entry name" value="YkuD"/>
    <property type="match status" value="1"/>
</dbReference>
<dbReference type="Gene3D" id="3.10.20.800">
    <property type="match status" value="1"/>
</dbReference>
<dbReference type="SUPFAM" id="SSF143985">
    <property type="entry name" value="L,D-transpeptidase pre-catalytic domain-like"/>
    <property type="match status" value="1"/>
</dbReference>
<evidence type="ECO:0000313" key="10">
    <source>
        <dbReference type="EMBL" id="MBC5683257.1"/>
    </source>
</evidence>
<proteinExistence type="predicted"/>
<dbReference type="PANTHER" id="PTHR30582">
    <property type="entry name" value="L,D-TRANSPEPTIDASE"/>
    <property type="match status" value="1"/>
</dbReference>
<dbReference type="InterPro" id="IPR050979">
    <property type="entry name" value="LD-transpeptidase"/>
</dbReference>
<feature type="domain" description="L,D-TPase catalytic" evidence="9">
    <location>
        <begin position="448"/>
        <end position="577"/>
    </location>
</feature>
<evidence type="ECO:0000259" key="9">
    <source>
        <dbReference type="PROSITE" id="PS52029"/>
    </source>
</evidence>
<feature type="compositionally biased region" description="Acidic residues" evidence="7">
    <location>
        <begin position="29"/>
        <end position="75"/>
    </location>
</feature>